<dbReference type="EMBL" id="CZCU02000166">
    <property type="protein sequence ID" value="VXD25501.1"/>
    <property type="molecule type" value="Genomic_DNA"/>
</dbReference>
<evidence type="ECO:0000313" key="2">
    <source>
        <dbReference type="Proteomes" id="UP000184550"/>
    </source>
</evidence>
<proteinExistence type="predicted"/>
<dbReference type="AlphaFoldDB" id="A0A7Z9C4P5"/>
<comment type="caution">
    <text evidence="1">The sequence shown here is derived from an EMBL/GenBank/DDBJ whole genome shotgun (WGS) entry which is preliminary data.</text>
</comment>
<dbReference type="RefSeq" id="WP_083626872.1">
    <property type="nucleotide sequence ID" value="NZ_LR734886.1"/>
</dbReference>
<reference evidence="1" key="1">
    <citation type="submission" date="2019-10" db="EMBL/GenBank/DDBJ databases">
        <authorList>
            <consortium name="Genoscope - CEA"/>
            <person name="William W."/>
        </authorList>
    </citation>
    <scope>NUCLEOTIDE SEQUENCE [LARGE SCALE GENOMIC DNA]</scope>
    <source>
        <strain evidence="1">BBR_PRJEB10992</strain>
    </source>
</reference>
<dbReference type="OrthoDB" id="9781621at2"/>
<accession>A0A7Z9C4P5</accession>
<sequence>MLIQQVHGFGNPQNKVIVVYDTLINFDNKVLVMIQWVWSYFTNQGGARLITNEGLSGNKITYTEQI</sequence>
<name>A0A7Z9C4P5_9CYAN</name>
<evidence type="ECO:0000313" key="1">
    <source>
        <dbReference type="EMBL" id="VXD25501.1"/>
    </source>
</evidence>
<organism evidence="1 2">
    <name type="scientific">Planktothrix serta PCC 8927</name>
    <dbReference type="NCBI Taxonomy" id="671068"/>
    <lineage>
        <taxon>Bacteria</taxon>
        <taxon>Bacillati</taxon>
        <taxon>Cyanobacteriota</taxon>
        <taxon>Cyanophyceae</taxon>
        <taxon>Oscillatoriophycideae</taxon>
        <taxon>Oscillatoriales</taxon>
        <taxon>Microcoleaceae</taxon>
        <taxon>Planktothrix</taxon>
    </lineage>
</organism>
<keyword evidence="2" id="KW-1185">Reference proteome</keyword>
<gene>
    <name evidence="1" type="ORF">PL8927_880051</name>
</gene>
<dbReference type="Proteomes" id="UP000184550">
    <property type="component" value="Unassembled WGS sequence"/>
</dbReference>
<protein>
    <submittedName>
        <fullName evidence="1">Uncharacterized protein</fullName>
    </submittedName>
</protein>